<dbReference type="PANTHER" id="PTHR11712">
    <property type="entry name" value="POLYKETIDE SYNTHASE-RELATED"/>
    <property type="match status" value="1"/>
</dbReference>
<dbReference type="FunFam" id="3.40.47.10:FF:000029">
    <property type="entry name" value="3-oxoacyl-[acyl-carrier-protein] synthase 1"/>
    <property type="match status" value="1"/>
</dbReference>
<evidence type="ECO:0000259" key="14">
    <source>
        <dbReference type="PROSITE" id="PS52004"/>
    </source>
</evidence>
<protein>
    <recommendedName>
        <fullName evidence="4 11">3-oxoacyl-[acyl-carrier-protein] synthase 2</fullName>
        <ecNumber evidence="3 11">2.3.1.179</ecNumber>
    </recommendedName>
</protein>
<evidence type="ECO:0000256" key="11">
    <source>
        <dbReference type="PIRNR" id="PIRNR000447"/>
    </source>
</evidence>
<dbReference type="PIRSF" id="PIRSF000447">
    <property type="entry name" value="KAS_II"/>
    <property type="match status" value="1"/>
</dbReference>
<dbReference type="InterPro" id="IPR014030">
    <property type="entry name" value="Ketoacyl_synth_N"/>
</dbReference>
<keyword evidence="6 11" id="KW-0808">Transferase</keyword>
<evidence type="ECO:0000256" key="8">
    <source>
        <dbReference type="ARBA" id="ARBA00023098"/>
    </source>
</evidence>
<keyword evidence="8" id="KW-0443">Lipid metabolism</keyword>
<organism evidence="15">
    <name type="scientific">uncultured Thermomicrobiales bacterium</name>
    <dbReference type="NCBI Taxonomy" id="1645740"/>
    <lineage>
        <taxon>Bacteria</taxon>
        <taxon>Pseudomonadati</taxon>
        <taxon>Thermomicrobiota</taxon>
        <taxon>Thermomicrobia</taxon>
        <taxon>Thermomicrobiales</taxon>
        <taxon>environmental samples</taxon>
    </lineage>
</organism>
<keyword evidence="7" id="KW-0276">Fatty acid metabolism</keyword>
<accession>A0A6J4UZC3</accession>
<dbReference type="Gene3D" id="3.40.47.10">
    <property type="match status" value="2"/>
</dbReference>
<feature type="domain" description="Ketosynthase family 3 (KS3)" evidence="14">
    <location>
        <begin position="18"/>
        <end position="425"/>
    </location>
</feature>
<evidence type="ECO:0000256" key="2">
    <source>
        <dbReference type="ARBA" id="ARBA00008467"/>
    </source>
</evidence>
<evidence type="ECO:0000256" key="3">
    <source>
        <dbReference type="ARBA" id="ARBA00012356"/>
    </source>
</evidence>
<dbReference type="EMBL" id="CADCWK010000188">
    <property type="protein sequence ID" value="CAA9562576.1"/>
    <property type="molecule type" value="Genomic_DNA"/>
</dbReference>
<dbReference type="NCBIfam" id="NF005589">
    <property type="entry name" value="PRK07314.1"/>
    <property type="match status" value="1"/>
</dbReference>
<dbReference type="SMART" id="SM00825">
    <property type="entry name" value="PKS_KS"/>
    <property type="match status" value="1"/>
</dbReference>
<comment type="similarity">
    <text evidence="2 11 13">Belongs to the thiolase-like superfamily. Beta-ketoacyl-ACP synthases family.</text>
</comment>
<evidence type="ECO:0000256" key="4">
    <source>
        <dbReference type="ARBA" id="ARBA00014657"/>
    </source>
</evidence>
<dbReference type="PROSITE" id="PS52004">
    <property type="entry name" value="KS3_2"/>
    <property type="match status" value="1"/>
</dbReference>
<dbReference type="InterPro" id="IPR016039">
    <property type="entry name" value="Thiolase-like"/>
</dbReference>
<comment type="function">
    <text evidence="11">Involved in the type II fatty acid elongation cycle. Catalyzes the elongation of a wide range of acyl-ACP by the addition of two carbons from malonyl-ACP to an acyl acceptor. Can efficiently catalyze the conversion of palmitoleoyl-ACP (cis-hexadec-9-enoyl-ACP) to cis-vaccenoyl-ACP (cis-octadec-11-enoyl-ACP), an essential step in the thermal regulation of fatty acid composition.</text>
</comment>
<evidence type="ECO:0000256" key="12">
    <source>
        <dbReference type="PIRSR" id="PIRSR000447-1"/>
    </source>
</evidence>
<evidence type="ECO:0000256" key="6">
    <source>
        <dbReference type="ARBA" id="ARBA00022679"/>
    </source>
</evidence>
<dbReference type="CDD" id="cd00834">
    <property type="entry name" value="KAS_I_II"/>
    <property type="match status" value="1"/>
</dbReference>
<gene>
    <name evidence="15" type="ORF">AVDCRST_MAG33-1793</name>
</gene>
<dbReference type="EC" id="2.3.1.179" evidence="3 11"/>
<dbReference type="InterPro" id="IPR014031">
    <property type="entry name" value="Ketoacyl_synth_C"/>
</dbReference>
<comment type="catalytic activity">
    <reaction evidence="11">
        <text>(9Z)-hexadecenoyl-[ACP] + malonyl-[ACP] + H(+) = 3-oxo-(11Z)-octadecenoyl-[ACP] + holo-[ACP] + CO2</text>
        <dbReference type="Rhea" id="RHEA:55040"/>
        <dbReference type="Rhea" id="RHEA-COMP:9623"/>
        <dbReference type="Rhea" id="RHEA-COMP:9685"/>
        <dbReference type="Rhea" id="RHEA-COMP:10800"/>
        <dbReference type="Rhea" id="RHEA-COMP:14074"/>
        <dbReference type="ChEBI" id="CHEBI:15378"/>
        <dbReference type="ChEBI" id="CHEBI:16526"/>
        <dbReference type="ChEBI" id="CHEBI:64479"/>
        <dbReference type="ChEBI" id="CHEBI:78449"/>
        <dbReference type="ChEBI" id="CHEBI:83989"/>
        <dbReference type="ChEBI" id="CHEBI:138538"/>
        <dbReference type="EC" id="2.3.1.179"/>
    </reaction>
</comment>
<comment type="pathway">
    <text evidence="1 11">Lipid metabolism; fatty acid biosynthesis.</text>
</comment>
<dbReference type="InterPro" id="IPR020841">
    <property type="entry name" value="PKS_Beta-ketoAc_synthase_dom"/>
</dbReference>
<evidence type="ECO:0000256" key="1">
    <source>
        <dbReference type="ARBA" id="ARBA00005194"/>
    </source>
</evidence>
<evidence type="ECO:0000256" key="9">
    <source>
        <dbReference type="ARBA" id="ARBA00023160"/>
    </source>
</evidence>
<dbReference type="GO" id="GO:0030497">
    <property type="term" value="P:fatty acid elongation"/>
    <property type="evidence" value="ECO:0007669"/>
    <property type="project" value="UniProtKB-ARBA"/>
</dbReference>
<name>A0A6J4UZC3_9BACT</name>
<dbReference type="UniPathway" id="UPA00094"/>
<dbReference type="Pfam" id="PF00109">
    <property type="entry name" value="ketoacyl-synt"/>
    <property type="match status" value="1"/>
</dbReference>
<dbReference type="PANTHER" id="PTHR11712:SF336">
    <property type="entry name" value="3-OXOACYL-[ACYL-CARRIER-PROTEIN] SYNTHASE, MITOCHONDRIAL"/>
    <property type="match status" value="1"/>
</dbReference>
<dbReference type="GO" id="GO:0004315">
    <property type="term" value="F:3-oxoacyl-[acyl-carrier-protein] synthase activity"/>
    <property type="evidence" value="ECO:0007669"/>
    <property type="project" value="UniProtKB-UniRule"/>
</dbReference>
<proteinExistence type="inferred from homology"/>
<dbReference type="FunFam" id="3.40.47.10:FF:000018">
    <property type="entry name" value="3-oxoacyl-[acyl-carrier-protein] synthase 2"/>
    <property type="match status" value="1"/>
</dbReference>
<keyword evidence="9 11" id="KW-0275">Fatty acid biosynthesis</keyword>
<evidence type="ECO:0000256" key="5">
    <source>
        <dbReference type="ARBA" id="ARBA00022516"/>
    </source>
</evidence>
<dbReference type="NCBIfam" id="TIGR03150">
    <property type="entry name" value="fabF"/>
    <property type="match status" value="1"/>
</dbReference>
<keyword evidence="5 11" id="KW-0444">Lipid biosynthesis</keyword>
<dbReference type="SUPFAM" id="SSF53901">
    <property type="entry name" value="Thiolase-like"/>
    <property type="match status" value="2"/>
</dbReference>
<feature type="active site" description="For beta-ketoacyl synthase activity" evidence="12">
    <location>
        <position position="178"/>
    </location>
</feature>
<evidence type="ECO:0000256" key="10">
    <source>
        <dbReference type="ARBA" id="ARBA00023315"/>
    </source>
</evidence>
<reference evidence="15" key="1">
    <citation type="submission" date="2020-02" db="EMBL/GenBank/DDBJ databases">
        <authorList>
            <person name="Meier V. D."/>
        </authorList>
    </citation>
    <scope>NUCLEOTIDE SEQUENCE</scope>
    <source>
        <strain evidence="15">AVDCRST_MAG33</strain>
    </source>
</reference>
<dbReference type="Pfam" id="PF02801">
    <property type="entry name" value="Ketoacyl-synt_C"/>
    <property type="match status" value="1"/>
</dbReference>
<evidence type="ECO:0000313" key="15">
    <source>
        <dbReference type="EMBL" id="CAA9562576.1"/>
    </source>
</evidence>
<keyword evidence="10 11" id="KW-0012">Acyltransferase</keyword>
<dbReference type="GO" id="GO:0005829">
    <property type="term" value="C:cytosol"/>
    <property type="evidence" value="ECO:0007669"/>
    <property type="project" value="TreeGrafter"/>
</dbReference>
<evidence type="ECO:0000256" key="13">
    <source>
        <dbReference type="RuleBase" id="RU003694"/>
    </source>
</evidence>
<sequence>MTERNHDRETGRVTVPDDRRVVITGIGAITPIGDSAEGLWAGVRAGQSAVRTISRFDASPFPSHVAAEVAFDPLDHMTEKRSRRLDRFSQFAVVAAQQALADAGLTAEGISAEGAGIYVGSALGGIAFAEEQHEAYVRKGVHGVNPMLALSVFGGAAASNVTIELGLNGPSLSNGNSCASGMIAIGEAARLIRDGRVDVMLAGGAEAPLAPLTFGAFAMIRVISTRNGEPETASRPFDKGRDGFVIAEGAAVLALESLSHARARGARIYAELLGYGTSSDGHHMTAPRPDGAQAAHAMTLALADAGLAPDEIDYVNAHGSSTVLNDPTECQAIRLALGDQADRISVSGTKGLHGHALGATGAMETAICAMALQRGHLPGTANLVDRDPACDLDIVPPGGRDEQVTTLLNNAFGFGGINASLAMRAI</sequence>
<evidence type="ECO:0000256" key="7">
    <source>
        <dbReference type="ARBA" id="ARBA00022832"/>
    </source>
</evidence>
<dbReference type="InterPro" id="IPR017568">
    <property type="entry name" value="3-oxoacyl-ACP_synth-2"/>
</dbReference>
<comment type="catalytic activity">
    <reaction evidence="11">
        <text>a fatty acyl-[ACP] + malonyl-[ACP] + H(+) = a 3-oxoacyl-[ACP] + holo-[ACP] + CO2</text>
        <dbReference type="Rhea" id="RHEA:22836"/>
        <dbReference type="Rhea" id="RHEA-COMP:9623"/>
        <dbReference type="Rhea" id="RHEA-COMP:9685"/>
        <dbReference type="Rhea" id="RHEA-COMP:9916"/>
        <dbReference type="Rhea" id="RHEA-COMP:14125"/>
        <dbReference type="ChEBI" id="CHEBI:15378"/>
        <dbReference type="ChEBI" id="CHEBI:16526"/>
        <dbReference type="ChEBI" id="CHEBI:64479"/>
        <dbReference type="ChEBI" id="CHEBI:78449"/>
        <dbReference type="ChEBI" id="CHEBI:78776"/>
        <dbReference type="ChEBI" id="CHEBI:138651"/>
    </reaction>
</comment>
<dbReference type="AlphaFoldDB" id="A0A6J4UZC3"/>
<dbReference type="InterPro" id="IPR000794">
    <property type="entry name" value="Beta-ketoacyl_synthase"/>
</dbReference>